<protein>
    <recommendedName>
        <fullName evidence="1">Heterokaryon incompatibility domain-containing protein</fullName>
    </recommendedName>
</protein>
<proteinExistence type="predicted"/>
<feature type="domain" description="Heterokaryon incompatibility" evidence="1">
    <location>
        <begin position="10"/>
        <end position="116"/>
    </location>
</feature>
<organism evidence="2 3">
    <name type="scientific">Paraconiothyrium brasiliense</name>
    <dbReference type="NCBI Taxonomy" id="300254"/>
    <lineage>
        <taxon>Eukaryota</taxon>
        <taxon>Fungi</taxon>
        <taxon>Dikarya</taxon>
        <taxon>Ascomycota</taxon>
        <taxon>Pezizomycotina</taxon>
        <taxon>Dothideomycetes</taxon>
        <taxon>Pleosporomycetidae</taxon>
        <taxon>Pleosporales</taxon>
        <taxon>Massarineae</taxon>
        <taxon>Didymosphaeriaceae</taxon>
        <taxon>Paraconiothyrium</taxon>
    </lineage>
</organism>
<gene>
    <name evidence="2" type="ORF">SLS60_007600</name>
</gene>
<name>A0ABR3R5T8_9PLEO</name>
<evidence type="ECO:0000259" key="1">
    <source>
        <dbReference type="Pfam" id="PF06985"/>
    </source>
</evidence>
<evidence type="ECO:0000313" key="2">
    <source>
        <dbReference type="EMBL" id="KAL1599795.1"/>
    </source>
</evidence>
<reference evidence="2 3" key="1">
    <citation type="submission" date="2024-02" db="EMBL/GenBank/DDBJ databases">
        <title>De novo assembly and annotation of 12 fungi associated with fruit tree decline syndrome in Ontario, Canada.</title>
        <authorList>
            <person name="Sulman M."/>
            <person name="Ellouze W."/>
            <person name="Ilyukhin E."/>
        </authorList>
    </citation>
    <scope>NUCLEOTIDE SEQUENCE [LARGE SCALE GENOMIC DNA]</scope>
    <source>
        <strain evidence="2 3">M42-189</strain>
    </source>
</reference>
<keyword evidence="3" id="KW-1185">Reference proteome</keyword>
<dbReference type="Proteomes" id="UP001521785">
    <property type="component" value="Unassembled WGS sequence"/>
</dbReference>
<evidence type="ECO:0000313" key="3">
    <source>
        <dbReference type="Proteomes" id="UP001521785"/>
    </source>
</evidence>
<dbReference type="PANTHER" id="PTHR24148:SF73">
    <property type="entry name" value="HET DOMAIN PROTEIN (AFU_ORTHOLOGUE AFUA_8G01020)"/>
    <property type="match status" value="1"/>
</dbReference>
<sequence length="514" mass="58382">MQVQSTTFRDELFWIDAISINQDDEIEKSWQVQSMNAIFSAARYALVWLGPSSNDSDKAMEVLEHVGLQVASGSDPLDNATLSTFHLLSRLYYEFAPSVRGLLMRSWWRRIWVVQEFASAKDVVFLCGDVQLSWRPCLSALEAFEKFQRALAEKGWRGNIGGQNYRHLMDEINGMSGILRLFRIRQALEQNHKRLSLWELLTLKRFGMLSTDNRDFIYALTGIAEDAGAKYLYPDYTKHAAKVYTEVAKCFLAEGRLRTLWLCSHPRRLAGLPSWVPDWSSIWQSDRRYFSGDSGYGSGNAIFSASGKSTPDVSFSSRNGRMVLHLEGYRLDTVSATKPAFDMDQVLQAGGFPRAQLALQGRYRAFWELQRFKWDNLFRTCVTDIEPVWGADLHFNYRRSTPRMRRELYGELAHATDVSGGFEASWRLPASRLDILYRHNGRRPFVTSGGYLGLGPKDMRKGDIVVVVSGAEVPLILRELPEGGYKLVGEAYVDGVMDGEVLDMGLEKVTLDII</sequence>
<dbReference type="InterPro" id="IPR010730">
    <property type="entry name" value="HET"/>
</dbReference>
<comment type="caution">
    <text evidence="2">The sequence shown here is derived from an EMBL/GenBank/DDBJ whole genome shotgun (WGS) entry which is preliminary data.</text>
</comment>
<dbReference type="PANTHER" id="PTHR24148">
    <property type="entry name" value="ANKYRIN REPEAT DOMAIN-CONTAINING PROTEIN 39 HOMOLOG-RELATED"/>
    <property type="match status" value="1"/>
</dbReference>
<dbReference type="Pfam" id="PF06985">
    <property type="entry name" value="HET"/>
    <property type="match status" value="1"/>
</dbReference>
<accession>A0ABR3R5T8</accession>
<dbReference type="EMBL" id="JAKJXO020000010">
    <property type="protein sequence ID" value="KAL1599795.1"/>
    <property type="molecule type" value="Genomic_DNA"/>
</dbReference>
<dbReference type="InterPro" id="IPR052895">
    <property type="entry name" value="HetReg/Transcr_Mod"/>
</dbReference>
<dbReference type="Pfam" id="PF26639">
    <property type="entry name" value="Het-6_barrel"/>
    <property type="match status" value="1"/>
</dbReference>